<dbReference type="PANTHER" id="PTHR10954">
    <property type="entry name" value="RIBONUCLEASE H2 SUBUNIT A"/>
    <property type="match status" value="1"/>
</dbReference>
<dbReference type="GO" id="GO:0032299">
    <property type="term" value="C:ribonuclease H2 complex"/>
    <property type="evidence" value="ECO:0007669"/>
    <property type="project" value="TreeGrafter"/>
</dbReference>
<dbReference type="EC" id="3.1.26.4" evidence="12"/>
<evidence type="ECO:0000256" key="2">
    <source>
        <dbReference type="ARBA" id="ARBA00004065"/>
    </source>
</evidence>
<evidence type="ECO:0000256" key="7">
    <source>
        <dbReference type="ARBA" id="ARBA00022723"/>
    </source>
</evidence>
<evidence type="ECO:0000256" key="5">
    <source>
        <dbReference type="ARBA" id="ARBA00022490"/>
    </source>
</evidence>
<dbReference type="Gene3D" id="3.30.420.10">
    <property type="entry name" value="Ribonuclease H-like superfamily/Ribonuclease H"/>
    <property type="match status" value="1"/>
</dbReference>
<protein>
    <recommendedName>
        <fullName evidence="12">Ribonuclease</fullName>
        <ecNumber evidence="12">3.1.26.4</ecNumber>
    </recommendedName>
</protein>
<accession>A0AAD3E0D8</accession>
<dbReference type="InterPro" id="IPR036397">
    <property type="entry name" value="RNaseH_sf"/>
</dbReference>
<keyword evidence="8 12" id="KW-0255">Endonuclease</keyword>
<dbReference type="InterPro" id="IPR001352">
    <property type="entry name" value="RNase_HII/HIII"/>
</dbReference>
<evidence type="ECO:0000256" key="8">
    <source>
        <dbReference type="ARBA" id="ARBA00022759"/>
    </source>
</evidence>
<keyword evidence="10" id="KW-0464">Manganese</keyword>
<evidence type="ECO:0000256" key="4">
    <source>
        <dbReference type="ARBA" id="ARBA00007383"/>
    </source>
</evidence>
<keyword evidence="15" id="KW-1185">Reference proteome</keyword>
<keyword evidence="9 12" id="KW-0378">Hydrolase</keyword>
<evidence type="ECO:0000256" key="11">
    <source>
        <dbReference type="PROSITE-ProRule" id="PRU01319"/>
    </source>
</evidence>
<dbReference type="InterPro" id="IPR022898">
    <property type="entry name" value="RNase_HII"/>
</dbReference>
<dbReference type="Pfam" id="PF01351">
    <property type="entry name" value="RNase_HII"/>
    <property type="match status" value="1"/>
</dbReference>
<comment type="caution">
    <text evidence="11">Lacks conserved residue(s) required for the propagation of feature annotation.</text>
</comment>
<dbReference type="Proteomes" id="UP001054857">
    <property type="component" value="Unassembled WGS sequence"/>
</dbReference>
<keyword evidence="7" id="KW-0479">Metal-binding</keyword>
<feature type="domain" description="RNase H type-2" evidence="13">
    <location>
        <begin position="1"/>
        <end position="104"/>
    </location>
</feature>
<evidence type="ECO:0000256" key="10">
    <source>
        <dbReference type="ARBA" id="ARBA00023211"/>
    </source>
</evidence>
<comment type="caution">
    <text evidence="14">The sequence shown here is derived from an EMBL/GenBank/DDBJ whole genome shotgun (WGS) entry which is preliminary data.</text>
</comment>
<keyword evidence="6 12" id="KW-0540">Nuclease</keyword>
<dbReference type="SUPFAM" id="SSF53098">
    <property type="entry name" value="Ribonuclease H-like"/>
    <property type="match status" value="1"/>
</dbReference>
<evidence type="ECO:0000256" key="9">
    <source>
        <dbReference type="ARBA" id="ARBA00022801"/>
    </source>
</evidence>
<dbReference type="GO" id="GO:0006298">
    <property type="term" value="P:mismatch repair"/>
    <property type="evidence" value="ECO:0007669"/>
    <property type="project" value="TreeGrafter"/>
</dbReference>
<dbReference type="CDD" id="cd07182">
    <property type="entry name" value="RNase_HII_bacteria_HII_like"/>
    <property type="match status" value="1"/>
</dbReference>
<dbReference type="GO" id="GO:0003723">
    <property type="term" value="F:RNA binding"/>
    <property type="evidence" value="ECO:0007669"/>
    <property type="project" value="UniProtKB-UniRule"/>
</dbReference>
<dbReference type="InterPro" id="IPR012337">
    <property type="entry name" value="RNaseH-like_sf"/>
</dbReference>
<sequence>GRAGVLDFLLVDGNRMPKDLPVPARTVVKGDATCSCIAAASCIAKVTRDRLMLELDKQYPQYGFAQHKGYGVPAHMEAIRTHGPSAVHRRSFEPIKSMTGWSREEMLRQERGE</sequence>
<dbReference type="PROSITE" id="PS51975">
    <property type="entry name" value="RNASE_H_2"/>
    <property type="match status" value="1"/>
</dbReference>
<organism evidence="14 15">
    <name type="scientific">Astrephomene gubernaculifera</name>
    <dbReference type="NCBI Taxonomy" id="47775"/>
    <lineage>
        <taxon>Eukaryota</taxon>
        <taxon>Viridiplantae</taxon>
        <taxon>Chlorophyta</taxon>
        <taxon>core chlorophytes</taxon>
        <taxon>Chlorophyceae</taxon>
        <taxon>CS clade</taxon>
        <taxon>Chlamydomonadales</taxon>
        <taxon>Astrephomenaceae</taxon>
        <taxon>Astrephomene</taxon>
    </lineage>
</organism>
<dbReference type="EMBL" id="BMAR01000049">
    <property type="protein sequence ID" value="GFR51375.1"/>
    <property type="molecule type" value="Genomic_DNA"/>
</dbReference>
<evidence type="ECO:0000313" key="14">
    <source>
        <dbReference type="EMBL" id="GFR51375.1"/>
    </source>
</evidence>
<dbReference type="PANTHER" id="PTHR10954:SF23">
    <property type="entry name" value="RIBONUCLEASE"/>
    <property type="match status" value="1"/>
</dbReference>
<dbReference type="GO" id="GO:0005737">
    <property type="term" value="C:cytoplasm"/>
    <property type="evidence" value="ECO:0007669"/>
    <property type="project" value="UniProtKB-SubCell"/>
</dbReference>
<feature type="non-terminal residue" evidence="14">
    <location>
        <position position="113"/>
    </location>
</feature>
<dbReference type="GO" id="GO:0043137">
    <property type="term" value="P:DNA replication, removal of RNA primer"/>
    <property type="evidence" value="ECO:0007669"/>
    <property type="project" value="TreeGrafter"/>
</dbReference>
<comment type="subcellular location">
    <subcellularLocation>
        <location evidence="3">Cytoplasm</location>
    </subcellularLocation>
</comment>
<gene>
    <name evidence="14" type="ORF">Agub_g13802</name>
</gene>
<evidence type="ECO:0000313" key="15">
    <source>
        <dbReference type="Proteomes" id="UP001054857"/>
    </source>
</evidence>
<evidence type="ECO:0000256" key="1">
    <source>
        <dbReference type="ARBA" id="ARBA00000077"/>
    </source>
</evidence>
<dbReference type="InterPro" id="IPR024567">
    <property type="entry name" value="RNase_HII/HIII_dom"/>
</dbReference>
<evidence type="ECO:0000256" key="6">
    <source>
        <dbReference type="ARBA" id="ARBA00022722"/>
    </source>
</evidence>
<proteinExistence type="inferred from homology"/>
<comment type="catalytic activity">
    <reaction evidence="1 12">
        <text>Endonucleolytic cleavage to 5'-phosphomonoester.</text>
        <dbReference type="EC" id="3.1.26.4"/>
    </reaction>
</comment>
<feature type="non-terminal residue" evidence="14">
    <location>
        <position position="1"/>
    </location>
</feature>
<dbReference type="AlphaFoldDB" id="A0AAD3E0D8"/>
<keyword evidence="5" id="KW-0963">Cytoplasm</keyword>
<reference evidence="14 15" key="1">
    <citation type="journal article" date="2021" name="Sci. Rep.">
        <title>Genome sequencing of the multicellular alga Astrephomene provides insights into convergent evolution of germ-soma differentiation.</title>
        <authorList>
            <person name="Yamashita S."/>
            <person name="Yamamoto K."/>
            <person name="Matsuzaki R."/>
            <person name="Suzuki S."/>
            <person name="Yamaguchi H."/>
            <person name="Hirooka S."/>
            <person name="Minakuchi Y."/>
            <person name="Miyagishima S."/>
            <person name="Kawachi M."/>
            <person name="Toyoda A."/>
            <person name="Nozaki H."/>
        </authorList>
    </citation>
    <scope>NUCLEOTIDE SEQUENCE [LARGE SCALE GENOMIC DNA]</scope>
    <source>
        <strain evidence="14 15">NIES-4017</strain>
    </source>
</reference>
<evidence type="ECO:0000259" key="13">
    <source>
        <dbReference type="PROSITE" id="PS51975"/>
    </source>
</evidence>
<comment type="similarity">
    <text evidence="4 12">Belongs to the RNase HII family.</text>
</comment>
<dbReference type="GO" id="GO:0004523">
    <property type="term" value="F:RNA-DNA hybrid ribonuclease activity"/>
    <property type="evidence" value="ECO:0007669"/>
    <property type="project" value="UniProtKB-EC"/>
</dbReference>
<comment type="function">
    <text evidence="2 12">Endonuclease that specifically degrades the RNA of RNA-DNA hybrids.</text>
</comment>
<evidence type="ECO:0000256" key="3">
    <source>
        <dbReference type="ARBA" id="ARBA00004496"/>
    </source>
</evidence>
<dbReference type="GO" id="GO:0046872">
    <property type="term" value="F:metal ion binding"/>
    <property type="evidence" value="ECO:0007669"/>
    <property type="project" value="UniProtKB-KW"/>
</dbReference>
<evidence type="ECO:0000256" key="12">
    <source>
        <dbReference type="RuleBase" id="RU003515"/>
    </source>
</evidence>
<name>A0AAD3E0D8_9CHLO</name>